<keyword evidence="1" id="KW-0732">Signal</keyword>
<dbReference type="RefSeq" id="WP_097130080.1">
    <property type="nucleotide sequence ID" value="NZ_OCMT01000002.1"/>
</dbReference>
<sequence length="210" mass="24036">MNKKFWYVFVMLLGGVAIKVCAQSNEVQQLLLNVEKLSQMKNILSDMKQGYTILHNGYNTVKNIAQGNFNLHEVFLDGLMIVSPEVRKYHKVADIVRLQSAILSDYRSAFKRLSASNVFSSSDLGYLEQVYGRLNRESLQNLDRLLMVITTSKLHMNDEERLKAIDRIHADMADKLVFLRSFNRDTNLLGLQRAKEKAEVNGVSGYFGQR</sequence>
<name>A0A285ZW70_9SPHI</name>
<proteinExistence type="predicted"/>
<dbReference type="EMBL" id="OCMT01000002">
    <property type="protein sequence ID" value="SOD13880.1"/>
    <property type="molecule type" value="Genomic_DNA"/>
</dbReference>
<protein>
    <recommendedName>
        <fullName evidence="4">TerB family tellurite resistance protein</fullName>
    </recommendedName>
</protein>
<evidence type="ECO:0000256" key="1">
    <source>
        <dbReference type="SAM" id="SignalP"/>
    </source>
</evidence>
<feature type="chain" id="PRO_5013035594" description="TerB family tellurite resistance protein" evidence="1">
    <location>
        <begin position="23"/>
        <end position="210"/>
    </location>
</feature>
<dbReference type="AlphaFoldDB" id="A0A285ZW70"/>
<evidence type="ECO:0000313" key="3">
    <source>
        <dbReference type="Proteomes" id="UP000219281"/>
    </source>
</evidence>
<feature type="signal peptide" evidence="1">
    <location>
        <begin position="1"/>
        <end position="22"/>
    </location>
</feature>
<accession>A0A285ZW70</accession>
<evidence type="ECO:0000313" key="2">
    <source>
        <dbReference type="EMBL" id="SOD13880.1"/>
    </source>
</evidence>
<organism evidence="2 3">
    <name type="scientific">Pedobacter xixiisoli</name>
    <dbReference type="NCBI Taxonomy" id="1476464"/>
    <lineage>
        <taxon>Bacteria</taxon>
        <taxon>Pseudomonadati</taxon>
        <taxon>Bacteroidota</taxon>
        <taxon>Sphingobacteriia</taxon>
        <taxon>Sphingobacteriales</taxon>
        <taxon>Sphingobacteriaceae</taxon>
        <taxon>Pedobacter</taxon>
    </lineage>
</organism>
<dbReference type="OrthoDB" id="826958at2"/>
<gene>
    <name evidence="2" type="ORF">SAMN06297358_1289</name>
</gene>
<evidence type="ECO:0008006" key="4">
    <source>
        <dbReference type="Google" id="ProtNLM"/>
    </source>
</evidence>
<keyword evidence="3" id="KW-1185">Reference proteome</keyword>
<dbReference type="Proteomes" id="UP000219281">
    <property type="component" value="Unassembled WGS sequence"/>
</dbReference>
<reference evidence="3" key="1">
    <citation type="submission" date="2017-09" db="EMBL/GenBank/DDBJ databases">
        <authorList>
            <person name="Varghese N."/>
            <person name="Submissions S."/>
        </authorList>
    </citation>
    <scope>NUCLEOTIDE SEQUENCE [LARGE SCALE GENOMIC DNA]</scope>
    <source>
        <strain evidence="3">CGMCC 1.12803</strain>
    </source>
</reference>